<dbReference type="GO" id="GO:0004601">
    <property type="term" value="F:peroxidase activity"/>
    <property type="evidence" value="ECO:0007669"/>
    <property type="project" value="InterPro"/>
</dbReference>
<dbReference type="Pfam" id="PF02566">
    <property type="entry name" value="OsmC"/>
    <property type="match status" value="1"/>
</dbReference>
<gene>
    <name evidence="1" type="ORF">CEN44_06330</name>
</gene>
<dbReference type="SUPFAM" id="SSF82784">
    <property type="entry name" value="OsmC-like"/>
    <property type="match status" value="1"/>
</dbReference>
<evidence type="ECO:0000313" key="2">
    <source>
        <dbReference type="Proteomes" id="UP000235036"/>
    </source>
</evidence>
<dbReference type="EMBL" id="NRQW01000127">
    <property type="protein sequence ID" value="PLZ92276.1"/>
    <property type="molecule type" value="Genomic_DNA"/>
</dbReference>
<dbReference type="InterPro" id="IPR015946">
    <property type="entry name" value="KH_dom-like_a/b"/>
</dbReference>
<proteinExistence type="predicted"/>
<dbReference type="RefSeq" id="WP_016866568.1">
    <property type="nucleotide sequence ID" value="NZ_NRQW01000127.1"/>
</dbReference>
<accession>A0A2N6K659</accession>
<reference evidence="1 2" key="1">
    <citation type="submission" date="2017-08" db="EMBL/GenBank/DDBJ databases">
        <title>Genomes of Fischerella (Mastigocladus) sp. strains.</title>
        <authorList>
            <person name="Miller S.R."/>
        </authorList>
    </citation>
    <scope>NUCLEOTIDE SEQUENCE [LARGE SCALE GENOMIC DNA]</scope>
    <source>
        <strain evidence="1 2">CCMEE 5323</strain>
    </source>
</reference>
<sequence>MAALKRTAQAVWHGNLKSGKGDISASSGVLQNTPYSFATRFENSPGTNPEELIAAAHAACYSMAFAFTLSEKGYQPESVQTQATCTIEPQQTGGFKITKMRLETQGKVSGIDAETFQQIAQEAEAGCPVSNALRGGVEIELDVTLT</sequence>
<name>A0A2N6K659_FISMU</name>
<dbReference type="InterPro" id="IPR019904">
    <property type="entry name" value="Peroxiredoxin_OsmC"/>
</dbReference>
<dbReference type="AlphaFoldDB" id="A0A2N6K659"/>
<dbReference type="Proteomes" id="UP000235036">
    <property type="component" value="Unassembled WGS sequence"/>
</dbReference>
<dbReference type="InterPro" id="IPR003718">
    <property type="entry name" value="OsmC/Ohr_fam"/>
</dbReference>
<protein>
    <submittedName>
        <fullName evidence="1">OsmC family peroxiredoxin</fullName>
    </submittedName>
</protein>
<dbReference type="NCBIfam" id="TIGR03562">
    <property type="entry name" value="osmo_induc_OsmC"/>
    <property type="match status" value="1"/>
</dbReference>
<dbReference type="Gene3D" id="3.30.300.20">
    <property type="match status" value="1"/>
</dbReference>
<organism evidence="1 2">
    <name type="scientific">Fischerella muscicola CCMEE 5323</name>
    <dbReference type="NCBI Taxonomy" id="2019572"/>
    <lineage>
        <taxon>Bacteria</taxon>
        <taxon>Bacillati</taxon>
        <taxon>Cyanobacteriota</taxon>
        <taxon>Cyanophyceae</taxon>
        <taxon>Nostocales</taxon>
        <taxon>Hapalosiphonaceae</taxon>
        <taxon>Fischerella</taxon>
    </lineage>
</organism>
<evidence type="ECO:0000313" key="1">
    <source>
        <dbReference type="EMBL" id="PLZ92276.1"/>
    </source>
</evidence>
<dbReference type="InterPro" id="IPR036102">
    <property type="entry name" value="OsmC/Ohrsf"/>
</dbReference>
<dbReference type="InterPro" id="IPR052707">
    <property type="entry name" value="OsmC_Ohr_Peroxiredoxin"/>
</dbReference>
<dbReference type="PANTHER" id="PTHR42830:SF1">
    <property type="entry name" value="OSMOTICALLY INDUCIBLE FAMILY PROTEIN"/>
    <property type="match status" value="1"/>
</dbReference>
<keyword evidence="2" id="KW-1185">Reference proteome</keyword>
<dbReference type="PANTHER" id="PTHR42830">
    <property type="entry name" value="OSMOTICALLY INDUCIBLE FAMILY PROTEIN"/>
    <property type="match status" value="1"/>
</dbReference>
<comment type="caution">
    <text evidence="1">The sequence shown here is derived from an EMBL/GenBank/DDBJ whole genome shotgun (WGS) entry which is preliminary data.</text>
</comment>
<dbReference type="GO" id="GO:0006979">
    <property type="term" value="P:response to oxidative stress"/>
    <property type="evidence" value="ECO:0007669"/>
    <property type="project" value="InterPro"/>
</dbReference>